<name>A0A9J5WY05_SOLCO</name>
<evidence type="ECO:0000313" key="1">
    <source>
        <dbReference type="EMBL" id="KAG5580675.1"/>
    </source>
</evidence>
<keyword evidence="2" id="KW-1185">Reference proteome</keyword>
<reference evidence="1 2" key="1">
    <citation type="submission" date="2020-09" db="EMBL/GenBank/DDBJ databases">
        <title>De no assembly of potato wild relative species, Solanum commersonii.</title>
        <authorList>
            <person name="Cho K."/>
        </authorList>
    </citation>
    <scope>NUCLEOTIDE SEQUENCE [LARGE SCALE GENOMIC DNA]</scope>
    <source>
        <strain evidence="1">LZ3.2</strain>
        <tissue evidence="1">Leaf</tissue>
    </source>
</reference>
<evidence type="ECO:0000313" key="2">
    <source>
        <dbReference type="Proteomes" id="UP000824120"/>
    </source>
</evidence>
<organism evidence="1 2">
    <name type="scientific">Solanum commersonii</name>
    <name type="common">Commerson's wild potato</name>
    <name type="synonym">Commerson's nightshade</name>
    <dbReference type="NCBI Taxonomy" id="4109"/>
    <lineage>
        <taxon>Eukaryota</taxon>
        <taxon>Viridiplantae</taxon>
        <taxon>Streptophyta</taxon>
        <taxon>Embryophyta</taxon>
        <taxon>Tracheophyta</taxon>
        <taxon>Spermatophyta</taxon>
        <taxon>Magnoliopsida</taxon>
        <taxon>eudicotyledons</taxon>
        <taxon>Gunneridae</taxon>
        <taxon>Pentapetalae</taxon>
        <taxon>asterids</taxon>
        <taxon>lamiids</taxon>
        <taxon>Solanales</taxon>
        <taxon>Solanaceae</taxon>
        <taxon>Solanoideae</taxon>
        <taxon>Solaneae</taxon>
        <taxon>Solanum</taxon>
    </lineage>
</organism>
<dbReference type="Proteomes" id="UP000824120">
    <property type="component" value="Chromosome 10"/>
</dbReference>
<accession>A0A9J5WY05</accession>
<sequence length="68" mass="7785">MSVALDNASNNVNVANGISLFECGCMKIEYVVAWIFYANRAARIREFNERCVVCDLPPRKIPRHIKTR</sequence>
<comment type="caution">
    <text evidence="1">The sequence shown here is derived from an EMBL/GenBank/DDBJ whole genome shotgun (WGS) entry which is preliminary data.</text>
</comment>
<proteinExistence type="predicted"/>
<dbReference type="AlphaFoldDB" id="A0A9J5WY05"/>
<gene>
    <name evidence="1" type="ORF">H5410_051302</name>
</gene>
<protein>
    <submittedName>
        <fullName evidence="1">Uncharacterized protein</fullName>
    </submittedName>
</protein>
<dbReference type="EMBL" id="JACXVP010000010">
    <property type="protein sequence ID" value="KAG5580675.1"/>
    <property type="molecule type" value="Genomic_DNA"/>
</dbReference>